<dbReference type="EMBL" id="JASZZN010000009">
    <property type="protein sequence ID" value="MDM4016615.1"/>
    <property type="molecule type" value="Genomic_DNA"/>
</dbReference>
<dbReference type="Gene3D" id="3.20.20.150">
    <property type="entry name" value="Divalent-metal-dependent TIM barrel enzymes"/>
    <property type="match status" value="1"/>
</dbReference>
<dbReference type="PANTHER" id="PTHR12110:SF21">
    <property type="entry name" value="XYLOSE ISOMERASE-LIKE TIM BARREL DOMAIN-CONTAINING PROTEIN"/>
    <property type="match status" value="1"/>
</dbReference>
<dbReference type="SUPFAM" id="SSF51658">
    <property type="entry name" value="Xylose isomerase-like"/>
    <property type="match status" value="1"/>
</dbReference>
<reference evidence="2 3" key="1">
    <citation type="submission" date="2023-06" db="EMBL/GenBank/DDBJ databases">
        <title>Roseiconus lacunae JC819 isolated from Gulf of Mannar region, Tamil Nadu.</title>
        <authorList>
            <person name="Pk S."/>
            <person name="Ch S."/>
            <person name="Ch V.R."/>
        </authorList>
    </citation>
    <scope>NUCLEOTIDE SEQUENCE [LARGE SCALE GENOMIC DNA]</scope>
    <source>
        <strain evidence="2 3">JC819</strain>
    </source>
</reference>
<evidence type="ECO:0000313" key="3">
    <source>
        <dbReference type="Proteomes" id="UP001239462"/>
    </source>
</evidence>
<keyword evidence="3" id="KW-1185">Reference proteome</keyword>
<dbReference type="InterPro" id="IPR050312">
    <property type="entry name" value="IolE/XylAMocC-like"/>
</dbReference>
<evidence type="ECO:0000313" key="2">
    <source>
        <dbReference type="EMBL" id="MDM4016615.1"/>
    </source>
</evidence>
<name>A0ABT7PJG6_9BACT</name>
<dbReference type="PANTHER" id="PTHR12110">
    <property type="entry name" value="HYDROXYPYRUVATE ISOMERASE"/>
    <property type="match status" value="1"/>
</dbReference>
<feature type="domain" description="Xylose isomerase-like TIM barrel" evidence="1">
    <location>
        <begin position="22"/>
        <end position="267"/>
    </location>
</feature>
<proteinExistence type="predicted"/>
<protein>
    <submittedName>
        <fullName evidence="2">Sugar phosphate isomerase/epimerase family protein</fullName>
    </submittedName>
</protein>
<evidence type="ECO:0000259" key="1">
    <source>
        <dbReference type="Pfam" id="PF01261"/>
    </source>
</evidence>
<dbReference type="Proteomes" id="UP001239462">
    <property type="component" value="Unassembled WGS sequence"/>
</dbReference>
<comment type="caution">
    <text evidence="2">The sequence shown here is derived from an EMBL/GenBank/DDBJ whole genome shotgun (WGS) entry which is preliminary data.</text>
</comment>
<dbReference type="InterPro" id="IPR013022">
    <property type="entry name" value="Xyl_isomerase-like_TIM-brl"/>
</dbReference>
<keyword evidence="2" id="KW-0413">Isomerase</keyword>
<sequence length="272" mass="29853">MTVKYGICNETFGDMELSEALQIAKAAGYTGWEVAPFMLTDDVDSFTAEQRKAYRDEVTNAGLQIIGLHWLLAKTEGFHLTTLDEAVRDETSKYLSKLAKLCGDLGGDVMVLGSPQQRNFPSSQTPEEAMASAADCLRGVVPTLQEQGVRIAIEPLGRGEGNFLNTAAEGRELMRMVDSEHVQLHLDVKAMSDEPTEITQIIRDNADAMIHFHANDPNLKGPGMGDVDFVPIFKTLSEVGYDGWVSVEVFDYAMGAEAIANESMRNMLQAQK</sequence>
<dbReference type="Pfam" id="PF01261">
    <property type="entry name" value="AP_endonuc_2"/>
    <property type="match status" value="1"/>
</dbReference>
<organism evidence="2 3">
    <name type="scientific">Roseiconus lacunae</name>
    <dbReference type="NCBI Taxonomy" id="2605694"/>
    <lineage>
        <taxon>Bacteria</taxon>
        <taxon>Pseudomonadati</taxon>
        <taxon>Planctomycetota</taxon>
        <taxon>Planctomycetia</taxon>
        <taxon>Pirellulales</taxon>
        <taxon>Pirellulaceae</taxon>
        <taxon>Roseiconus</taxon>
    </lineage>
</organism>
<gene>
    <name evidence="2" type="ORF">QTN89_14310</name>
</gene>
<dbReference type="InterPro" id="IPR036237">
    <property type="entry name" value="Xyl_isomerase-like_sf"/>
</dbReference>
<dbReference type="GO" id="GO:0016853">
    <property type="term" value="F:isomerase activity"/>
    <property type="evidence" value="ECO:0007669"/>
    <property type="project" value="UniProtKB-KW"/>
</dbReference>
<accession>A0ABT7PJG6</accession>
<dbReference type="RefSeq" id="WP_230776875.1">
    <property type="nucleotide sequence ID" value="NZ_JAJMQV010000088.1"/>
</dbReference>